<comment type="caution">
    <text evidence="1">The sequence shown here is derived from an EMBL/GenBank/DDBJ whole genome shotgun (WGS) entry which is preliminary data.</text>
</comment>
<accession>A0ABN2U2H1</accession>
<gene>
    <name evidence="1" type="ORF">GCM10009740_16940</name>
</gene>
<protein>
    <submittedName>
        <fullName evidence="1">Uncharacterized protein</fullName>
    </submittedName>
</protein>
<evidence type="ECO:0000313" key="1">
    <source>
        <dbReference type="EMBL" id="GAA2027874.1"/>
    </source>
</evidence>
<sequence length="201" mass="22616">MDDDELQDTQWTDEAKVEYERRAVALIEALRSHVDATLALTGRQRELQPYFESADQVRSAARAFNDAEFDWCGSFPLALADDDEDDDDRWDDEEESEDAVNEQPMLTVFGRWDFRVIDASAAIAAGRSAYLRMWSDDTEEDASIRVKEVRDAAAEIMHADGLAGLESANGLRLARDATAFVLHEGESDEAFDEDPFAITRD</sequence>
<name>A0ABN2U2H1_9MICO</name>
<reference evidence="1 2" key="1">
    <citation type="journal article" date="2019" name="Int. J. Syst. Evol. Microbiol.">
        <title>The Global Catalogue of Microorganisms (GCM) 10K type strain sequencing project: providing services to taxonomists for standard genome sequencing and annotation.</title>
        <authorList>
            <consortium name="The Broad Institute Genomics Platform"/>
            <consortium name="The Broad Institute Genome Sequencing Center for Infectious Disease"/>
            <person name="Wu L."/>
            <person name="Ma J."/>
        </authorList>
    </citation>
    <scope>NUCLEOTIDE SEQUENCE [LARGE SCALE GENOMIC DNA]</scope>
    <source>
        <strain evidence="1 2">JCM 14283</strain>
    </source>
</reference>
<keyword evidence="2" id="KW-1185">Reference proteome</keyword>
<organism evidence="1 2">
    <name type="scientific">Terrabacter terrae</name>
    <dbReference type="NCBI Taxonomy" id="318434"/>
    <lineage>
        <taxon>Bacteria</taxon>
        <taxon>Bacillati</taxon>
        <taxon>Actinomycetota</taxon>
        <taxon>Actinomycetes</taxon>
        <taxon>Micrococcales</taxon>
        <taxon>Intrasporangiaceae</taxon>
        <taxon>Terrabacter</taxon>
    </lineage>
</organism>
<proteinExistence type="predicted"/>
<dbReference type="EMBL" id="BAAANB010000008">
    <property type="protein sequence ID" value="GAA2027874.1"/>
    <property type="molecule type" value="Genomic_DNA"/>
</dbReference>
<evidence type="ECO:0000313" key="2">
    <source>
        <dbReference type="Proteomes" id="UP001501285"/>
    </source>
</evidence>
<dbReference type="RefSeq" id="WP_343989995.1">
    <property type="nucleotide sequence ID" value="NZ_BAAANB010000008.1"/>
</dbReference>
<dbReference type="Proteomes" id="UP001501285">
    <property type="component" value="Unassembled WGS sequence"/>
</dbReference>